<evidence type="ECO:0000313" key="2">
    <source>
        <dbReference type="Proteomes" id="UP001064027"/>
    </source>
</evidence>
<organism evidence="1 2">
    <name type="scientific">Rossellomorea vietnamensis</name>
    <dbReference type="NCBI Taxonomy" id="218284"/>
    <lineage>
        <taxon>Bacteria</taxon>
        <taxon>Bacillati</taxon>
        <taxon>Bacillota</taxon>
        <taxon>Bacilli</taxon>
        <taxon>Bacillales</taxon>
        <taxon>Bacillaceae</taxon>
        <taxon>Rossellomorea</taxon>
    </lineage>
</organism>
<protein>
    <submittedName>
        <fullName evidence="1">Uncharacterized protein</fullName>
    </submittedName>
</protein>
<dbReference type="EMBL" id="CP104558">
    <property type="protein sequence ID" value="UXH46399.1"/>
    <property type="molecule type" value="Genomic_DNA"/>
</dbReference>
<accession>A0ACD4CDT1</accession>
<proteinExistence type="predicted"/>
<reference evidence="1" key="1">
    <citation type="submission" date="2022-09" db="EMBL/GenBank/DDBJ databases">
        <title>Complete genome sequence of Rossellomorea vietnamensis strain RL-WG62, a newly isolated PGPR with the potential for plant salinity stress alleviation.</title>
        <authorList>
            <person name="Ren L."/>
            <person name="Wang G."/>
            <person name="Hu H."/>
        </authorList>
    </citation>
    <scope>NUCLEOTIDE SEQUENCE</scope>
    <source>
        <strain evidence="1">RL-WG62</strain>
    </source>
</reference>
<dbReference type="Proteomes" id="UP001064027">
    <property type="component" value="Chromosome"/>
</dbReference>
<keyword evidence="2" id="KW-1185">Reference proteome</keyword>
<name>A0ACD4CDT1_9BACI</name>
<gene>
    <name evidence="1" type="ORF">N5C46_10265</name>
</gene>
<sequence length="118" mass="13430">MVFLLLVKGSMRTVPMLLERGDEIFKRFLRFNLKLSPAYLVLALIFVIGILLTGDVETYTTDMVAVIAQITLILIVPNIFYMFKYRKEKGSYIGLLSIVPLIPVPFVTIAVIMKLIYV</sequence>
<evidence type="ECO:0000313" key="1">
    <source>
        <dbReference type="EMBL" id="UXH46399.1"/>
    </source>
</evidence>